<evidence type="ECO:0000313" key="2">
    <source>
        <dbReference type="Proteomes" id="UP000664414"/>
    </source>
</evidence>
<sequence length="51" mass="6065">MWVLSDILPNPTENNAFWQVSPLKKYELQFLHSKDVTIALEVKNFRPIYET</sequence>
<reference evidence="1" key="1">
    <citation type="submission" date="2021-02" db="EMBL/GenBank/DDBJ databases">
        <title>Thiocyanate and organic carbon inputs drive convergent selection for specific autotrophic Afipia and Thiobacillus strains within complex microbiomes.</title>
        <authorList>
            <person name="Huddy R.J."/>
            <person name="Sachdeva R."/>
            <person name="Kadzinga F."/>
            <person name="Kantor R.S."/>
            <person name="Harrison S.T.L."/>
            <person name="Banfield J.F."/>
        </authorList>
    </citation>
    <scope>NUCLEOTIDE SEQUENCE</scope>
    <source>
        <strain evidence="1">SCN18_10_11_15_R4_P_38_20</strain>
    </source>
</reference>
<evidence type="ECO:0000313" key="1">
    <source>
        <dbReference type="EMBL" id="MBN9412325.1"/>
    </source>
</evidence>
<name>A0A8J7PHT5_9PROT</name>
<protein>
    <submittedName>
        <fullName evidence="1">Uncharacterized protein</fullName>
    </submittedName>
</protein>
<proteinExistence type="predicted"/>
<organism evidence="1 2">
    <name type="scientific">Candidatus Paracaedimonas acanthamoebae</name>
    <dbReference type="NCBI Taxonomy" id="244581"/>
    <lineage>
        <taxon>Bacteria</taxon>
        <taxon>Pseudomonadati</taxon>
        <taxon>Pseudomonadota</taxon>
        <taxon>Alphaproteobacteria</taxon>
        <taxon>Holosporales</taxon>
        <taxon>Caedimonadaceae</taxon>
        <taxon>Candidatus Paracaedimonas</taxon>
    </lineage>
</organism>
<gene>
    <name evidence="1" type="ORF">J0H12_00150</name>
</gene>
<comment type="caution">
    <text evidence="1">The sequence shown here is derived from an EMBL/GenBank/DDBJ whole genome shotgun (WGS) entry which is preliminary data.</text>
</comment>
<dbReference type="AlphaFoldDB" id="A0A8J7PHT5"/>
<dbReference type="Proteomes" id="UP000664414">
    <property type="component" value="Unassembled WGS sequence"/>
</dbReference>
<accession>A0A8J7PHT5</accession>
<dbReference type="EMBL" id="JAFKGL010000010">
    <property type="protein sequence ID" value="MBN9412325.1"/>
    <property type="molecule type" value="Genomic_DNA"/>
</dbReference>